<evidence type="ECO:0000313" key="4">
    <source>
        <dbReference type="Proteomes" id="UP000076532"/>
    </source>
</evidence>
<feature type="transmembrane region" description="Helical" evidence="2">
    <location>
        <begin position="460"/>
        <end position="476"/>
    </location>
</feature>
<gene>
    <name evidence="3" type="ORF">FIBSPDRAFT_929599</name>
</gene>
<feature type="transmembrane region" description="Helical" evidence="2">
    <location>
        <begin position="394"/>
        <end position="417"/>
    </location>
</feature>
<keyword evidence="2" id="KW-1133">Transmembrane helix</keyword>
<keyword evidence="2" id="KW-0472">Membrane</keyword>
<feature type="transmembrane region" description="Helical" evidence="2">
    <location>
        <begin position="313"/>
        <end position="331"/>
    </location>
</feature>
<keyword evidence="4" id="KW-1185">Reference proteome</keyword>
<reference evidence="3 4" key="1">
    <citation type="journal article" date="2016" name="Mol. Biol. Evol.">
        <title>Comparative Genomics of Early-Diverging Mushroom-Forming Fungi Provides Insights into the Origins of Lignocellulose Decay Capabilities.</title>
        <authorList>
            <person name="Nagy L.G."/>
            <person name="Riley R."/>
            <person name="Tritt A."/>
            <person name="Adam C."/>
            <person name="Daum C."/>
            <person name="Floudas D."/>
            <person name="Sun H."/>
            <person name="Yadav J.S."/>
            <person name="Pangilinan J."/>
            <person name="Larsson K.H."/>
            <person name="Matsuura K."/>
            <person name="Barry K."/>
            <person name="Labutti K."/>
            <person name="Kuo R."/>
            <person name="Ohm R.A."/>
            <person name="Bhattacharya S.S."/>
            <person name="Shirouzu T."/>
            <person name="Yoshinaga Y."/>
            <person name="Martin F.M."/>
            <person name="Grigoriev I.V."/>
            <person name="Hibbett D.S."/>
        </authorList>
    </citation>
    <scope>NUCLEOTIDE SEQUENCE [LARGE SCALE GENOMIC DNA]</scope>
    <source>
        <strain evidence="3 4">CBS 109695</strain>
    </source>
</reference>
<keyword evidence="2" id="KW-0812">Transmembrane</keyword>
<evidence type="ECO:0000313" key="3">
    <source>
        <dbReference type="EMBL" id="KZP25056.1"/>
    </source>
</evidence>
<dbReference type="Proteomes" id="UP000076532">
    <property type="component" value="Unassembled WGS sequence"/>
</dbReference>
<dbReference type="AlphaFoldDB" id="A0A166NIZ9"/>
<feature type="transmembrane region" description="Helical" evidence="2">
    <location>
        <begin position="49"/>
        <end position="71"/>
    </location>
</feature>
<evidence type="ECO:0000256" key="2">
    <source>
        <dbReference type="SAM" id="Phobius"/>
    </source>
</evidence>
<protein>
    <submittedName>
        <fullName evidence="3">Uncharacterized protein</fullName>
    </submittedName>
</protein>
<feature type="region of interest" description="Disordered" evidence="1">
    <location>
        <begin position="1"/>
        <end position="21"/>
    </location>
</feature>
<accession>A0A166NIZ9</accession>
<feature type="transmembrane region" description="Helical" evidence="2">
    <location>
        <begin position="185"/>
        <end position="207"/>
    </location>
</feature>
<dbReference type="OrthoDB" id="2688021at2759"/>
<evidence type="ECO:0000256" key="1">
    <source>
        <dbReference type="SAM" id="MobiDB-lite"/>
    </source>
</evidence>
<dbReference type="EMBL" id="KV417523">
    <property type="protein sequence ID" value="KZP25056.1"/>
    <property type="molecule type" value="Genomic_DNA"/>
</dbReference>
<organism evidence="3 4">
    <name type="scientific">Athelia psychrophila</name>
    <dbReference type="NCBI Taxonomy" id="1759441"/>
    <lineage>
        <taxon>Eukaryota</taxon>
        <taxon>Fungi</taxon>
        <taxon>Dikarya</taxon>
        <taxon>Basidiomycota</taxon>
        <taxon>Agaricomycotina</taxon>
        <taxon>Agaricomycetes</taxon>
        <taxon>Agaricomycetidae</taxon>
        <taxon>Atheliales</taxon>
        <taxon>Atheliaceae</taxon>
        <taxon>Athelia</taxon>
    </lineage>
</organism>
<feature type="transmembrane region" description="Helical" evidence="2">
    <location>
        <begin position="227"/>
        <end position="247"/>
    </location>
</feature>
<sequence length="590" mass="63592">MSSESLPYLPYRQNPRGDDVSEKSKMLANADDAERNKPHLPAHVYLSKLTIRAFIASMVFAATCIIAGAVFSQLTHAVSYKGPVIYSNTTNNATAGVQNGTIAVNLTVSANVEGIIPVLSPSPHTITVSTISLTFSIIATIFTEIIGFVHSTALRSALIAEGRLDFNTNTRLFTAAKGWASPNGWLLNALMALLLVMSYASSALVVMRFQMGVESTVEYQAWLTAPPIIVLGVSIFLQGVIALFGAYHCGPALLESTGVLDTTQQQIEHGDIVPRPHRCMRNVLQGQSTTPDPLEPLALQPSAWRASLTVKRAVFAVWCLIPVYTIWGATVDVLGTHASDLGSTGNSTRNVFQQLANSSWAFFPNSNSQAFSVQFLEHVSGAESASLPKSAWPLILLAFMAIQSSLTLVLHYCEVIINTTRDEKVWRQAAGGKGAAISQAPLIAALGNWRSVFLVVTKPLLHWMFGLSFTVVGTFSTDGYNTSLEMAVTAACVQTWYLSIALVGFATITTLIANNKPPGPQPAAYGHFQTLADLIDEWPLGKLYWGHKADKDDVCHAGTSGKPLPEVQMGRMYAGELDQKSSSTANTQSE</sequence>
<proteinExistence type="predicted"/>
<name>A0A166NIZ9_9AGAM</name>